<evidence type="ECO:0000313" key="1">
    <source>
        <dbReference type="EMBL" id="RIA83566.1"/>
    </source>
</evidence>
<comment type="caution">
    <text evidence="1">The sequence shown here is derived from an EMBL/GenBank/DDBJ whole genome shotgun (WGS) entry which is preliminary data.</text>
</comment>
<evidence type="ECO:0000313" key="2">
    <source>
        <dbReference type="Proteomes" id="UP000265703"/>
    </source>
</evidence>
<dbReference type="Proteomes" id="UP000265703">
    <property type="component" value="Unassembled WGS sequence"/>
</dbReference>
<dbReference type="OrthoDB" id="2306814at2759"/>
<reference evidence="1 2" key="1">
    <citation type="submission" date="2018-06" db="EMBL/GenBank/DDBJ databases">
        <title>Comparative genomics reveals the genomic features of Rhizophagus irregularis, R. cerebriforme, R. diaphanum and Gigaspora rosea, and their symbiotic lifestyle signature.</title>
        <authorList>
            <person name="Morin E."/>
            <person name="San Clemente H."/>
            <person name="Chen E.C.H."/>
            <person name="De La Providencia I."/>
            <person name="Hainaut M."/>
            <person name="Kuo A."/>
            <person name="Kohler A."/>
            <person name="Murat C."/>
            <person name="Tang N."/>
            <person name="Roy S."/>
            <person name="Loubradou J."/>
            <person name="Henrissat B."/>
            <person name="Grigoriev I.V."/>
            <person name="Corradi N."/>
            <person name="Roux C."/>
            <person name="Martin F.M."/>
        </authorList>
    </citation>
    <scope>NUCLEOTIDE SEQUENCE [LARGE SCALE GENOMIC DNA]</scope>
    <source>
        <strain evidence="1 2">DAOM 227022</strain>
    </source>
</reference>
<organism evidence="1 2">
    <name type="scientific">Glomus cerebriforme</name>
    <dbReference type="NCBI Taxonomy" id="658196"/>
    <lineage>
        <taxon>Eukaryota</taxon>
        <taxon>Fungi</taxon>
        <taxon>Fungi incertae sedis</taxon>
        <taxon>Mucoromycota</taxon>
        <taxon>Glomeromycotina</taxon>
        <taxon>Glomeromycetes</taxon>
        <taxon>Glomerales</taxon>
        <taxon>Glomeraceae</taxon>
        <taxon>Glomus</taxon>
    </lineage>
</organism>
<keyword evidence="2" id="KW-1185">Reference proteome</keyword>
<proteinExistence type="predicted"/>
<sequence length="158" mass="18509">MLPKKQGRKKSQIWFHFIEGLLLNSSYHEVKCKYCFDGVLTNMLKHLKEECSNVSKEICKSLHKFNNINNSAKKNNKRPRIETVELSDDDDNYSEISQITQKSMEFFIDKSMSMNKVIAIHYQLLHTLLLANISFSFVDNSEVIKLFKMLRPSYNLPL</sequence>
<dbReference type="EMBL" id="QKYT01000561">
    <property type="protein sequence ID" value="RIA83566.1"/>
    <property type="molecule type" value="Genomic_DNA"/>
</dbReference>
<name>A0A397SFU4_9GLOM</name>
<gene>
    <name evidence="1" type="ORF">C1645_833644</name>
</gene>
<accession>A0A397SFU4</accession>
<evidence type="ECO:0008006" key="3">
    <source>
        <dbReference type="Google" id="ProtNLM"/>
    </source>
</evidence>
<dbReference type="AlphaFoldDB" id="A0A397SFU4"/>
<protein>
    <recommendedName>
        <fullName evidence="3">BED-type domain-containing protein</fullName>
    </recommendedName>
</protein>